<comment type="caution">
    <text evidence="8">The sequence shown here is derived from an EMBL/GenBank/DDBJ whole genome shotgun (WGS) entry which is preliminary data.</text>
</comment>
<reference evidence="8 9" key="1">
    <citation type="submission" date="2019-03" db="EMBL/GenBank/DDBJ databases">
        <authorList>
            <person name="Li J."/>
        </authorList>
    </citation>
    <scope>NUCLEOTIDE SEQUENCE [LARGE SCALE GENOMIC DNA]</scope>
    <source>
        <strain evidence="8 9">3058</strain>
    </source>
</reference>
<name>A0A4Z1CQD7_9RHOB</name>
<keyword evidence="5 7" id="KW-1133">Transmembrane helix</keyword>
<feature type="transmembrane region" description="Helical" evidence="7">
    <location>
        <begin position="12"/>
        <end position="31"/>
    </location>
</feature>
<keyword evidence="3" id="KW-1003">Cell membrane</keyword>
<dbReference type="GO" id="GO:0006605">
    <property type="term" value="P:protein targeting"/>
    <property type="evidence" value="ECO:0007669"/>
    <property type="project" value="InterPro"/>
</dbReference>
<dbReference type="InterPro" id="IPR002010">
    <property type="entry name" value="T3SS_IM_R"/>
</dbReference>
<evidence type="ECO:0000256" key="5">
    <source>
        <dbReference type="ARBA" id="ARBA00022989"/>
    </source>
</evidence>
<organism evidence="8 9">
    <name type="scientific">Paracoccus liaowanqingii</name>
    <dbReference type="NCBI Taxonomy" id="2560053"/>
    <lineage>
        <taxon>Bacteria</taxon>
        <taxon>Pseudomonadati</taxon>
        <taxon>Pseudomonadota</taxon>
        <taxon>Alphaproteobacteria</taxon>
        <taxon>Rhodobacterales</taxon>
        <taxon>Paracoccaceae</taxon>
        <taxon>Paracoccus</taxon>
    </lineage>
</organism>
<evidence type="ECO:0000313" key="9">
    <source>
        <dbReference type="Proteomes" id="UP000297972"/>
    </source>
</evidence>
<accession>A0A4Z1CQD7</accession>
<proteinExistence type="inferred from homology"/>
<comment type="similarity">
    <text evidence="2">Belongs to the FliR/MopE/SpaR family.</text>
</comment>
<evidence type="ECO:0000313" key="8">
    <source>
        <dbReference type="EMBL" id="TGN67261.1"/>
    </source>
</evidence>
<dbReference type="AlphaFoldDB" id="A0A4Z1CQD7"/>
<keyword evidence="4 7" id="KW-0812">Transmembrane</keyword>
<dbReference type="PANTHER" id="PTHR30065:SF1">
    <property type="entry name" value="SURFACE PRESENTATION OF ANTIGENS PROTEIN SPAR"/>
    <property type="match status" value="1"/>
</dbReference>
<evidence type="ECO:0000256" key="6">
    <source>
        <dbReference type="ARBA" id="ARBA00023136"/>
    </source>
</evidence>
<keyword evidence="9" id="KW-1185">Reference proteome</keyword>
<feature type="transmembrane region" description="Helical" evidence="7">
    <location>
        <begin position="170"/>
        <end position="196"/>
    </location>
</feature>
<sequence>MMWDQLQAIFPGLEWSLVLVYVRLQACILILPGLGERVITGRVKVAMALALTPLLSGLAPAIQIPLQPLGLVRQVGIEMLLGLAAGTMLRLLALAIDIATTAIAATASLSQIMGVQNEMSPHPIGNMLHLAGIAILMALGLPVMLVELMADSLTLWPPASLPAAEGLAMAVVRIVADSFWLAMLLAAPFTLGGFLYQSLSAVINRVMPALPVVFIGAPASILLALAALAVLAPLLLGIWADAVLGFMLPPIP</sequence>
<evidence type="ECO:0000256" key="2">
    <source>
        <dbReference type="ARBA" id="ARBA00009772"/>
    </source>
</evidence>
<feature type="transmembrane region" description="Helical" evidence="7">
    <location>
        <begin position="82"/>
        <end position="107"/>
    </location>
</feature>
<evidence type="ECO:0000256" key="1">
    <source>
        <dbReference type="ARBA" id="ARBA00004651"/>
    </source>
</evidence>
<feature type="transmembrane region" description="Helical" evidence="7">
    <location>
        <begin position="208"/>
        <end position="240"/>
    </location>
</feature>
<dbReference type="Pfam" id="PF01311">
    <property type="entry name" value="Bac_export_1"/>
    <property type="match status" value="1"/>
</dbReference>
<comment type="subcellular location">
    <subcellularLocation>
        <location evidence="1">Cell membrane</location>
        <topology evidence="1">Multi-pass membrane protein</topology>
    </subcellularLocation>
</comment>
<protein>
    <submittedName>
        <fullName evidence="8">Type III secretion protein</fullName>
    </submittedName>
</protein>
<evidence type="ECO:0000256" key="4">
    <source>
        <dbReference type="ARBA" id="ARBA00022692"/>
    </source>
</evidence>
<dbReference type="GO" id="GO:0005886">
    <property type="term" value="C:plasma membrane"/>
    <property type="evidence" value="ECO:0007669"/>
    <property type="project" value="UniProtKB-SubCell"/>
</dbReference>
<dbReference type="EMBL" id="SRPG01000035">
    <property type="protein sequence ID" value="TGN67261.1"/>
    <property type="molecule type" value="Genomic_DNA"/>
</dbReference>
<dbReference type="PRINTS" id="PR00953">
    <property type="entry name" value="TYPE3IMRPROT"/>
</dbReference>
<evidence type="ECO:0000256" key="3">
    <source>
        <dbReference type="ARBA" id="ARBA00022475"/>
    </source>
</evidence>
<feature type="transmembrane region" description="Helical" evidence="7">
    <location>
        <begin position="43"/>
        <end position="62"/>
    </location>
</feature>
<keyword evidence="6 7" id="KW-0472">Membrane</keyword>
<dbReference type="OrthoDB" id="9779817at2"/>
<dbReference type="PANTHER" id="PTHR30065">
    <property type="entry name" value="FLAGELLAR BIOSYNTHETIC PROTEIN FLIR"/>
    <property type="match status" value="1"/>
</dbReference>
<feature type="transmembrane region" description="Helical" evidence="7">
    <location>
        <begin position="128"/>
        <end position="150"/>
    </location>
</feature>
<evidence type="ECO:0000256" key="7">
    <source>
        <dbReference type="SAM" id="Phobius"/>
    </source>
</evidence>
<gene>
    <name evidence="8" type="ORF">E4L95_05590</name>
</gene>
<dbReference type="Proteomes" id="UP000297972">
    <property type="component" value="Unassembled WGS sequence"/>
</dbReference>